<feature type="region of interest" description="Disordered" evidence="1">
    <location>
        <begin position="1"/>
        <end position="67"/>
    </location>
</feature>
<reference evidence="2 3" key="1">
    <citation type="journal article" date="2018" name="Biotechnol. Biofuels">
        <title>Integrative visual omics of the white-rot fungus Polyporus brumalis exposes the biotechnological potential of its oxidative enzymes for delignifying raw plant biomass.</title>
        <authorList>
            <person name="Miyauchi S."/>
            <person name="Rancon A."/>
            <person name="Drula E."/>
            <person name="Hage H."/>
            <person name="Chaduli D."/>
            <person name="Favel A."/>
            <person name="Grisel S."/>
            <person name="Henrissat B."/>
            <person name="Herpoel-Gimbert I."/>
            <person name="Ruiz-Duenas F.J."/>
            <person name="Chevret D."/>
            <person name="Hainaut M."/>
            <person name="Lin J."/>
            <person name="Wang M."/>
            <person name="Pangilinan J."/>
            <person name="Lipzen A."/>
            <person name="Lesage-Meessen L."/>
            <person name="Navarro D."/>
            <person name="Riley R."/>
            <person name="Grigoriev I.V."/>
            <person name="Zhou S."/>
            <person name="Raouche S."/>
            <person name="Rosso M.N."/>
        </authorList>
    </citation>
    <scope>NUCLEOTIDE SEQUENCE [LARGE SCALE GENOMIC DNA]</scope>
    <source>
        <strain evidence="2 3">BRFM 1820</strain>
    </source>
</reference>
<evidence type="ECO:0000313" key="2">
    <source>
        <dbReference type="EMBL" id="RDX56606.1"/>
    </source>
</evidence>
<dbReference type="EMBL" id="KZ857380">
    <property type="protein sequence ID" value="RDX56606.1"/>
    <property type="molecule type" value="Genomic_DNA"/>
</dbReference>
<gene>
    <name evidence="2" type="ORF">OH76DRAFT_401554</name>
</gene>
<evidence type="ECO:0000256" key="1">
    <source>
        <dbReference type="SAM" id="MobiDB-lite"/>
    </source>
</evidence>
<feature type="compositionally biased region" description="Pro residues" evidence="1">
    <location>
        <begin position="1"/>
        <end position="10"/>
    </location>
</feature>
<dbReference type="AlphaFoldDB" id="A0A371DVN3"/>
<sequence>MLPFPLPPPISNTSTSSGSSQSLYSSASGGCLSPSSSGDSPLATSVSSCQSQPLTKSPIAEEVEGESASGEFYQECEHFPTIHGLNPSLHISSHVWEEVYDTGLYLAQPEPSTPRREEYRQWVDDHQPFVRLPQEYHAPYPTPADYSVMDEGKPFLHYGIAFTQEEVLEYYIRAERVKREDLHPSNAVRDGFAAATALVRHFSQEARIHLDLRFPLSLKYHYVAALCDTNNMFTQQVRKGCVADLERLVEDEYGKNRGLCWWWDAEWTHPRYAMSLTLPALLTLCRNGHDPSWRFPRYYTGQAEGKEYDDDDAEGTKDQ</sequence>
<organism evidence="2 3">
    <name type="scientific">Lentinus brumalis</name>
    <dbReference type="NCBI Taxonomy" id="2498619"/>
    <lineage>
        <taxon>Eukaryota</taxon>
        <taxon>Fungi</taxon>
        <taxon>Dikarya</taxon>
        <taxon>Basidiomycota</taxon>
        <taxon>Agaricomycotina</taxon>
        <taxon>Agaricomycetes</taxon>
        <taxon>Polyporales</taxon>
        <taxon>Polyporaceae</taxon>
        <taxon>Lentinus</taxon>
    </lineage>
</organism>
<accession>A0A371DVN3</accession>
<keyword evidence="3" id="KW-1185">Reference proteome</keyword>
<dbReference type="Proteomes" id="UP000256964">
    <property type="component" value="Unassembled WGS sequence"/>
</dbReference>
<dbReference type="OrthoDB" id="2763372at2759"/>
<name>A0A371DVN3_9APHY</name>
<protein>
    <submittedName>
        <fullName evidence="2">Uncharacterized protein</fullName>
    </submittedName>
</protein>
<evidence type="ECO:0000313" key="3">
    <source>
        <dbReference type="Proteomes" id="UP000256964"/>
    </source>
</evidence>
<feature type="compositionally biased region" description="Polar residues" evidence="1">
    <location>
        <begin position="46"/>
        <end position="55"/>
    </location>
</feature>
<proteinExistence type="predicted"/>
<feature type="compositionally biased region" description="Low complexity" evidence="1">
    <location>
        <begin position="11"/>
        <end position="45"/>
    </location>
</feature>